<dbReference type="GO" id="GO:0004672">
    <property type="term" value="F:protein kinase activity"/>
    <property type="evidence" value="ECO:0007669"/>
    <property type="project" value="InterPro"/>
</dbReference>
<keyword evidence="3 10" id="KW-0812">Transmembrane</keyword>
<keyword evidence="8 10" id="KW-1133">Transmembrane helix</keyword>
<keyword evidence="5" id="KW-0677">Repeat</keyword>
<dbReference type="CDD" id="cd14066">
    <property type="entry name" value="STKc_IRAK"/>
    <property type="match status" value="1"/>
</dbReference>
<evidence type="ECO:0000256" key="2">
    <source>
        <dbReference type="ARBA" id="ARBA00022614"/>
    </source>
</evidence>
<evidence type="ECO:0000256" key="6">
    <source>
        <dbReference type="ARBA" id="ARBA00022741"/>
    </source>
</evidence>
<organism evidence="13 14">
    <name type="scientific">Escallonia rubra</name>
    <dbReference type="NCBI Taxonomy" id="112253"/>
    <lineage>
        <taxon>Eukaryota</taxon>
        <taxon>Viridiplantae</taxon>
        <taxon>Streptophyta</taxon>
        <taxon>Embryophyta</taxon>
        <taxon>Tracheophyta</taxon>
        <taxon>Spermatophyta</taxon>
        <taxon>Magnoliopsida</taxon>
        <taxon>eudicotyledons</taxon>
        <taxon>Gunneridae</taxon>
        <taxon>Pentapetalae</taxon>
        <taxon>asterids</taxon>
        <taxon>campanulids</taxon>
        <taxon>Escalloniales</taxon>
        <taxon>Escalloniaceae</taxon>
        <taxon>Escallonia</taxon>
    </lineage>
</organism>
<keyword evidence="14" id="KW-1185">Reference proteome</keyword>
<dbReference type="InterPro" id="IPR000719">
    <property type="entry name" value="Prot_kinase_dom"/>
</dbReference>
<feature type="signal peptide" evidence="11">
    <location>
        <begin position="1"/>
        <end position="19"/>
    </location>
</feature>
<evidence type="ECO:0000256" key="7">
    <source>
        <dbReference type="ARBA" id="ARBA00022840"/>
    </source>
</evidence>
<reference evidence="13" key="1">
    <citation type="submission" date="2022-12" db="EMBL/GenBank/DDBJ databases">
        <title>Draft genome assemblies for two species of Escallonia (Escalloniales).</title>
        <authorList>
            <person name="Chanderbali A."/>
            <person name="Dervinis C."/>
            <person name="Anghel I."/>
            <person name="Soltis D."/>
            <person name="Soltis P."/>
            <person name="Zapata F."/>
        </authorList>
    </citation>
    <scope>NUCLEOTIDE SEQUENCE</scope>
    <source>
        <strain evidence="13">UCBG92.1500</strain>
        <tissue evidence="13">Leaf</tissue>
    </source>
</reference>
<dbReference type="Proteomes" id="UP001187471">
    <property type="component" value="Unassembled WGS sequence"/>
</dbReference>
<evidence type="ECO:0000256" key="3">
    <source>
        <dbReference type="ARBA" id="ARBA00022692"/>
    </source>
</evidence>
<accession>A0AA88S074</accession>
<dbReference type="GO" id="GO:0016020">
    <property type="term" value="C:membrane"/>
    <property type="evidence" value="ECO:0007669"/>
    <property type="project" value="UniProtKB-SubCell"/>
</dbReference>
<dbReference type="Pfam" id="PF00560">
    <property type="entry name" value="LRR_1"/>
    <property type="match status" value="1"/>
</dbReference>
<dbReference type="Gene3D" id="3.80.10.10">
    <property type="entry name" value="Ribonuclease Inhibitor"/>
    <property type="match status" value="1"/>
</dbReference>
<comment type="subcellular location">
    <subcellularLocation>
        <location evidence="1">Membrane</location>
        <topology evidence="1">Single-pass membrane protein</topology>
    </subcellularLocation>
</comment>
<dbReference type="EMBL" id="JAVXUO010000735">
    <property type="protein sequence ID" value="KAK2989516.1"/>
    <property type="molecule type" value="Genomic_DNA"/>
</dbReference>
<feature type="transmembrane region" description="Helical" evidence="10">
    <location>
        <begin position="236"/>
        <end position="261"/>
    </location>
</feature>
<keyword evidence="9 10" id="KW-0472">Membrane</keyword>
<evidence type="ECO:0000313" key="14">
    <source>
        <dbReference type="Proteomes" id="UP001187471"/>
    </source>
</evidence>
<keyword evidence="7" id="KW-0067">ATP-binding</keyword>
<gene>
    <name evidence="13" type="ORF">RJ640_005408</name>
</gene>
<keyword evidence="6" id="KW-0547">Nucleotide-binding</keyword>
<dbReference type="GO" id="GO:0005524">
    <property type="term" value="F:ATP binding"/>
    <property type="evidence" value="ECO:0007669"/>
    <property type="project" value="UniProtKB-KW"/>
</dbReference>
<evidence type="ECO:0000313" key="13">
    <source>
        <dbReference type="EMBL" id="KAK2989516.1"/>
    </source>
</evidence>
<sequence>MKAALALIRILVVVHAVVADTSTTPFDDFFPEERDALMQMRDVVNSTANLHRNWTGPPCFQDQSQWVGITCSNWHVTHLILEGISLTGSLPPAFLQNITFLTILSFKRNSLYGTLPNLTNLAYLQVVRLSHNSFSGSIPSEYAELPKLTKFELQGNNIDGPIPPFDQQTLTDFNVSYNRLEGPIPKTSILQSFPDSSYEHNSGLCGTPLRIPCPVSPPLPVPSPGAPPGKKESLQVWSIVLIAAASALIPFSVMLVFLCYYRRVQGKNSQAEQEPGEGFMDHVEKKMHWSEGGEDPEKTVELQFFDKDRPVFDLDDLLRASAEVVGKGKLGTTYKTVLESGLVVAVKRLKEMNALSKKEFIQQMQLLGRTRHENLVEIVSFYYSKEEKLVVYDFVPDGSLFELLHETRGIGRVPVSWSTRLSIIKDIAKGLSFLHQFLASHKVPHANLKSSNVLIQRISQNQYRSKLTEFGFLPLLPSRKSSELLAIQKSPEFGQGKKLTHKADVYCFGIILLEVITGKIPGGHSEEADEDEHHDLSNWVRMVVQSDWSTDILDMEIVAAKDGYEEMLRLTELALECTDTAPEKRPKMCQVLRRIEEIEKTSHDQQRES</sequence>
<dbReference type="Pfam" id="PF08263">
    <property type="entry name" value="LRRNT_2"/>
    <property type="match status" value="1"/>
</dbReference>
<comment type="caution">
    <text evidence="13">The sequence shown here is derived from an EMBL/GenBank/DDBJ whole genome shotgun (WGS) entry which is preliminary data.</text>
</comment>
<dbReference type="InterPro" id="IPR032675">
    <property type="entry name" value="LRR_dom_sf"/>
</dbReference>
<dbReference type="FunFam" id="3.80.10.10:FF:000129">
    <property type="entry name" value="Leucine-rich repeat receptor-like kinase"/>
    <property type="match status" value="1"/>
</dbReference>
<keyword evidence="2" id="KW-0433">Leucine-rich repeat</keyword>
<dbReference type="InterPro" id="IPR013210">
    <property type="entry name" value="LRR_N_plant-typ"/>
</dbReference>
<evidence type="ECO:0000259" key="12">
    <source>
        <dbReference type="PROSITE" id="PS50011"/>
    </source>
</evidence>
<name>A0AA88S074_9ASTE</name>
<dbReference type="AlphaFoldDB" id="A0AA88S074"/>
<evidence type="ECO:0000256" key="4">
    <source>
        <dbReference type="ARBA" id="ARBA00022729"/>
    </source>
</evidence>
<dbReference type="PROSITE" id="PS50011">
    <property type="entry name" value="PROTEIN_KINASE_DOM"/>
    <property type="match status" value="1"/>
</dbReference>
<keyword evidence="4 11" id="KW-0732">Signal</keyword>
<feature type="domain" description="Protein kinase" evidence="12">
    <location>
        <begin position="319"/>
        <end position="598"/>
    </location>
</feature>
<evidence type="ECO:0000256" key="1">
    <source>
        <dbReference type="ARBA" id="ARBA00004167"/>
    </source>
</evidence>
<dbReference type="InterPro" id="IPR011009">
    <property type="entry name" value="Kinase-like_dom_sf"/>
</dbReference>
<dbReference type="InterPro" id="IPR046959">
    <property type="entry name" value="PRK1-6/SRF4-like"/>
</dbReference>
<dbReference type="SUPFAM" id="SSF52058">
    <property type="entry name" value="L domain-like"/>
    <property type="match status" value="1"/>
</dbReference>
<evidence type="ECO:0000256" key="5">
    <source>
        <dbReference type="ARBA" id="ARBA00022737"/>
    </source>
</evidence>
<dbReference type="Gene3D" id="1.10.510.10">
    <property type="entry name" value="Transferase(Phosphotransferase) domain 1"/>
    <property type="match status" value="1"/>
</dbReference>
<protein>
    <recommendedName>
        <fullName evidence="12">Protein kinase domain-containing protein</fullName>
    </recommendedName>
</protein>
<evidence type="ECO:0000256" key="10">
    <source>
        <dbReference type="SAM" id="Phobius"/>
    </source>
</evidence>
<dbReference type="Gene3D" id="3.30.200.20">
    <property type="entry name" value="Phosphorylase Kinase, domain 1"/>
    <property type="match status" value="1"/>
</dbReference>
<dbReference type="Pfam" id="PF00069">
    <property type="entry name" value="Pkinase"/>
    <property type="match status" value="1"/>
</dbReference>
<dbReference type="PANTHER" id="PTHR48007">
    <property type="entry name" value="LEUCINE-RICH REPEAT RECEPTOR-LIKE PROTEIN KINASE PXC1"/>
    <property type="match status" value="1"/>
</dbReference>
<dbReference type="InterPro" id="IPR001611">
    <property type="entry name" value="Leu-rich_rpt"/>
</dbReference>
<evidence type="ECO:0000256" key="11">
    <source>
        <dbReference type="SAM" id="SignalP"/>
    </source>
</evidence>
<evidence type="ECO:0000256" key="9">
    <source>
        <dbReference type="ARBA" id="ARBA00023136"/>
    </source>
</evidence>
<dbReference type="FunFam" id="3.30.200.20:FF:000307">
    <property type="entry name" value="pollen receptor-like kinase 1"/>
    <property type="match status" value="1"/>
</dbReference>
<proteinExistence type="predicted"/>
<evidence type="ECO:0000256" key="8">
    <source>
        <dbReference type="ARBA" id="ARBA00022989"/>
    </source>
</evidence>
<dbReference type="PANTHER" id="PTHR48007:SF40">
    <property type="entry name" value="SERINE-THREONINE_TYROSINE-PROTEIN KINASE CATALYTIC DOMAIN-CONTAINING PROTEIN"/>
    <property type="match status" value="1"/>
</dbReference>
<feature type="chain" id="PRO_5041645571" description="Protein kinase domain-containing protein" evidence="11">
    <location>
        <begin position="20"/>
        <end position="609"/>
    </location>
</feature>
<dbReference type="SUPFAM" id="SSF56112">
    <property type="entry name" value="Protein kinase-like (PK-like)"/>
    <property type="match status" value="1"/>
</dbReference>